<dbReference type="GO" id="GO:0006508">
    <property type="term" value="P:proteolysis"/>
    <property type="evidence" value="ECO:0007669"/>
    <property type="project" value="InterPro"/>
</dbReference>
<reference evidence="8 9" key="1">
    <citation type="submission" date="2019-08" db="EMBL/GenBank/DDBJ databases">
        <title>Complete genome sequence of Candidatus Uab amorphum.</title>
        <authorList>
            <person name="Shiratori T."/>
            <person name="Suzuki S."/>
            <person name="Kakizawa Y."/>
            <person name="Ishida K."/>
        </authorList>
    </citation>
    <scope>NUCLEOTIDE SEQUENCE [LARGE SCALE GENOMIC DNA]</scope>
    <source>
        <strain evidence="8 9">SRT547</strain>
    </source>
</reference>
<keyword evidence="9" id="KW-1185">Reference proteome</keyword>
<feature type="signal peptide" evidence="6">
    <location>
        <begin position="1"/>
        <end position="16"/>
    </location>
</feature>
<gene>
    <name evidence="8" type="ORF">UABAM_05856</name>
</gene>
<comment type="similarity">
    <text evidence="5">Belongs to the peptidase M14 family.</text>
</comment>
<feature type="chain" id="PRO_5025016287" evidence="6">
    <location>
        <begin position="17"/>
        <end position="332"/>
    </location>
</feature>
<accession>A0A5S9ITG9</accession>
<dbReference type="SMART" id="SM00631">
    <property type="entry name" value="Zn_pept"/>
    <property type="match status" value="1"/>
</dbReference>
<evidence type="ECO:0000256" key="2">
    <source>
        <dbReference type="ARBA" id="ARBA00022723"/>
    </source>
</evidence>
<dbReference type="GO" id="GO:0016788">
    <property type="term" value="F:hydrolase activity, acting on ester bonds"/>
    <property type="evidence" value="ECO:0007669"/>
    <property type="project" value="InterPro"/>
</dbReference>
<dbReference type="GO" id="GO:0004181">
    <property type="term" value="F:metallocarboxypeptidase activity"/>
    <property type="evidence" value="ECO:0007669"/>
    <property type="project" value="InterPro"/>
</dbReference>
<dbReference type="InterPro" id="IPR050821">
    <property type="entry name" value="Cytosolic_carboxypeptidase"/>
</dbReference>
<dbReference type="AlphaFoldDB" id="A0A5S9ITG9"/>
<evidence type="ECO:0000256" key="1">
    <source>
        <dbReference type="ARBA" id="ARBA00001947"/>
    </source>
</evidence>
<dbReference type="PANTHER" id="PTHR12756">
    <property type="entry name" value="CYTOSOLIC CARBOXYPEPTIDASE"/>
    <property type="match status" value="1"/>
</dbReference>
<keyword evidence="2" id="KW-0479">Metal-binding</keyword>
<comment type="caution">
    <text evidence="5">Lacks conserved residue(s) required for the propagation of feature annotation.</text>
</comment>
<evidence type="ECO:0000259" key="7">
    <source>
        <dbReference type="PROSITE" id="PS52035"/>
    </source>
</evidence>
<dbReference type="KEGG" id="uam:UABAM_05856"/>
<dbReference type="Pfam" id="PF24827">
    <property type="entry name" value="AstE_AspA_cat"/>
    <property type="match status" value="1"/>
</dbReference>
<dbReference type="RefSeq" id="WP_151971466.1">
    <property type="nucleotide sequence ID" value="NZ_AP019860.1"/>
</dbReference>
<evidence type="ECO:0000256" key="5">
    <source>
        <dbReference type="PROSITE-ProRule" id="PRU01379"/>
    </source>
</evidence>
<dbReference type="Proteomes" id="UP000326354">
    <property type="component" value="Chromosome"/>
</dbReference>
<dbReference type="EMBL" id="AP019860">
    <property type="protein sequence ID" value="BBM87447.1"/>
    <property type="molecule type" value="Genomic_DNA"/>
</dbReference>
<feature type="domain" description="Peptidase M14" evidence="7">
    <location>
        <begin position="80"/>
        <end position="332"/>
    </location>
</feature>
<organism evidence="8 9">
    <name type="scientific">Uabimicrobium amorphum</name>
    <dbReference type="NCBI Taxonomy" id="2596890"/>
    <lineage>
        <taxon>Bacteria</taxon>
        <taxon>Pseudomonadati</taxon>
        <taxon>Planctomycetota</taxon>
        <taxon>Candidatus Uabimicrobiia</taxon>
        <taxon>Candidatus Uabimicrobiales</taxon>
        <taxon>Candidatus Uabimicrobiaceae</taxon>
        <taxon>Candidatus Uabimicrobium</taxon>
    </lineage>
</organism>
<keyword evidence="3" id="KW-0378">Hydrolase</keyword>
<evidence type="ECO:0000313" key="9">
    <source>
        <dbReference type="Proteomes" id="UP000326354"/>
    </source>
</evidence>
<sequence length="332" mass="38670">MKFFLVVLLLPILCFAECVHEMQLTAKEIDSLDIANTQIYVEIDGKFTLASAAKLTEGKKYTVHLLPEYERDDYNKKYIKYYDYARLNTFLDGNQQTFSENKYQKIKIGESLLKRNLYVVMPQVLQADKKTVVMFCRHHGDEGTANWIVEGFVEKVFADKEWLQNFQLILYPMINPDGAEKRTRYNNNGRDLNRCWGGSANDEIVIIRGHLQSLLQNIDNKKVVSVLDMHGSFVEDFIYRVPRFFVDLDFFELQGKFIDQLAIHDIWQKGNFKLSEGSPGMSRIYLIKTYGFNALTHESIRNIPLNKGRSLNSLKKQGQDVYQSLKELYIQK</sequence>
<keyword evidence="4" id="KW-0862">Zinc</keyword>
<evidence type="ECO:0000256" key="6">
    <source>
        <dbReference type="SAM" id="SignalP"/>
    </source>
</evidence>
<proteinExistence type="inferred from homology"/>
<dbReference type="OrthoDB" id="237859at2"/>
<evidence type="ECO:0000256" key="4">
    <source>
        <dbReference type="ARBA" id="ARBA00022833"/>
    </source>
</evidence>
<evidence type="ECO:0000256" key="3">
    <source>
        <dbReference type="ARBA" id="ARBA00022801"/>
    </source>
</evidence>
<dbReference type="InterPro" id="IPR055438">
    <property type="entry name" value="AstE_AspA_cat"/>
</dbReference>
<keyword evidence="6" id="KW-0732">Signal</keyword>
<dbReference type="InterPro" id="IPR000834">
    <property type="entry name" value="Peptidase_M14"/>
</dbReference>
<evidence type="ECO:0000313" key="8">
    <source>
        <dbReference type="EMBL" id="BBM87447.1"/>
    </source>
</evidence>
<comment type="cofactor">
    <cofactor evidence="1">
        <name>Zn(2+)</name>
        <dbReference type="ChEBI" id="CHEBI:29105"/>
    </cofactor>
</comment>
<protein>
    <submittedName>
        <fullName evidence="8">Peptidase</fullName>
    </submittedName>
</protein>
<dbReference type="SUPFAM" id="SSF53187">
    <property type="entry name" value="Zn-dependent exopeptidases"/>
    <property type="match status" value="1"/>
</dbReference>
<dbReference type="PANTHER" id="PTHR12756:SF11">
    <property type="entry name" value="CYTOSOLIC CARBOXYPEPTIDASE 1"/>
    <property type="match status" value="1"/>
</dbReference>
<name>A0A5S9ITG9_UABAM</name>
<dbReference type="PROSITE" id="PS52035">
    <property type="entry name" value="PEPTIDASE_M14"/>
    <property type="match status" value="1"/>
</dbReference>
<dbReference type="Gene3D" id="3.40.630.10">
    <property type="entry name" value="Zn peptidases"/>
    <property type="match status" value="1"/>
</dbReference>
<dbReference type="GO" id="GO:0008270">
    <property type="term" value="F:zinc ion binding"/>
    <property type="evidence" value="ECO:0007669"/>
    <property type="project" value="InterPro"/>
</dbReference>